<protein>
    <submittedName>
        <fullName evidence="4">Glycosyltransferase family 2 protein</fullName>
        <ecNumber evidence="4">2.4.-.-</ecNumber>
    </submittedName>
</protein>
<evidence type="ECO:0000259" key="3">
    <source>
        <dbReference type="Pfam" id="PF02709"/>
    </source>
</evidence>
<keyword evidence="5" id="KW-1185">Reference proteome</keyword>
<dbReference type="SUPFAM" id="SSF53448">
    <property type="entry name" value="Nucleotide-diphospho-sugar transferases"/>
    <property type="match status" value="1"/>
</dbReference>
<evidence type="ECO:0000313" key="5">
    <source>
        <dbReference type="Proteomes" id="UP001595907"/>
    </source>
</evidence>
<dbReference type="Pfam" id="PF00535">
    <property type="entry name" value="Glycos_transf_2"/>
    <property type="match status" value="1"/>
</dbReference>
<organism evidence="4 5">
    <name type="scientific">Ferruginibacter yonginensis</name>
    <dbReference type="NCBI Taxonomy" id="1310416"/>
    <lineage>
        <taxon>Bacteria</taxon>
        <taxon>Pseudomonadati</taxon>
        <taxon>Bacteroidota</taxon>
        <taxon>Chitinophagia</taxon>
        <taxon>Chitinophagales</taxon>
        <taxon>Chitinophagaceae</taxon>
        <taxon>Ferruginibacter</taxon>
    </lineage>
</organism>
<dbReference type="InterPro" id="IPR050834">
    <property type="entry name" value="Glycosyltransf_2"/>
</dbReference>
<dbReference type="PANTHER" id="PTHR43685:SF3">
    <property type="entry name" value="SLR2126 PROTEIN"/>
    <property type="match status" value="1"/>
</dbReference>
<gene>
    <name evidence="4" type="ORF">ACFOWM_00100</name>
</gene>
<dbReference type="Proteomes" id="UP001595907">
    <property type="component" value="Unassembled WGS sequence"/>
</dbReference>
<feature type="domain" description="Galactosyltransferase C-terminal" evidence="3">
    <location>
        <begin position="140"/>
        <end position="187"/>
    </location>
</feature>
<evidence type="ECO:0000259" key="2">
    <source>
        <dbReference type="Pfam" id="PF00535"/>
    </source>
</evidence>
<dbReference type="Pfam" id="PF02709">
    <property type="entry name" value="Glyco_transf_7C"/>
    <property type="match status" value="1"/>
</dbReference>
<proteinExistence type="predicted"/>
<dbReference type="InterPro" id="IPR027791">
    <property type="entry name" value="Galactosyl_T_C"/>
</dbReference>
<keyword evidence="4" id="KW-0328">Glycosyltransferase</keyword>
<dbReference type="EMBL" id="JBHSCZ010000001">
    <property type="protein sequence ID" value="MFC4261262.1"/>
    <property type="molecule type" value="Genomic_DNA"/>
</dbReference>
<dbReference type="Gene3D" id="3.90.550.10">
    <property type="entry name" value="Spore Coat Polysaccharide Biosynthesis Protein SpsA, Chain A"/>
    <property type="match status" value="1"/>
</dbReference>
<keyword evidence="1 4" id="KW-0808">Transferase</keyword>
<dbReference type="CDD" id="cd00761">
    <property type="entry name" value="Glyco_tranf_GTA_type"/>
    <property type="match status" value="1"/>
</dbReference>
<dbReference type="PRINTS" id="PR02050">
    <property type="entry name" value="B14GALTRFASE"/>
</dbReference>
<name>A0ABV8QNE7_9BACT</name>
<dbReference type="InterPro" id="IPR029044">
    <property type="entry name" value="Nucleotide-diphossugar_trans"/>
</dbReference>
<feature type="domain" description="Glycosyltransferase 2-like" evidence="2">
    <location>
        <begin position="5"/>
        <end position="105"/>
    </location>
</feature>
<dbReference type="PANTHER" id="PTHR43685">
    <property type="entry name" value="GLYCOSYLTRANSFERASE"/>
    <property type="match status" value="1"/>
</dbReference>
<comment type="caution">
    <text evidence="4">The sequence shown here is derived from an EMBL/GenBank/DDBJ whole genome shotgun (WGS) entry which is preliminary data.</text>
</comment>
<dbReference type="RefSeq" id="WP_379705280.1">
    <property type="nucleotide sequence ID" value="NZ_JBHSCZ010000001.1"/>
</dbReference>
<evidence type="ECO:0000313" key="4">
    <source>
        <dbReference type="EMBL" id="MFC4261262.1"/>
    </source>
</evidence>
<dbReference type="InterPro" id="IPR001173">
    <property type="entry name" value="Glyco_trans_2-like"/>
</dbReference>
<dbReference type="EC" id="2.4.-.-" evidence="4"/>
<sequence length="353" mass="40114">MVQFTIVIGYRNRAIDRVQRAFDALAAQTYTHFKVLLVDYGSDAPQATAVQTLLANYPFANYIYSDTRGWFWNRAHALNTGIQQADGDVVLLYDIDLLVGPAYLAAISQLNYTQQFYTFSCFYLPEHYDVTAGDWVTTGVHYEQNYVGLCAVATAALQTIQGFDEYYMVWGAEDDDLYQRLTQHGFYRNTMGAADYLVFHQWHPVESPQKPSLWYLTMVQHLYNHTAATRTGPWGVKVPTSARICLPELQTATAAVTYTPPTNIFLTFNTFIADFFAAPNGVVQKVVFNISGSATAMPQRKWWQRNTITSAPTINMVDVVQFVQYFVGLHRTALADYYVQQQDGSLTFIYQKK</sequence>
<reference evidence="5" key="1">
    <citation type="journal article" date="2019" name="Int. J. Syst. Evol. Microbiol.">
        <title>The Global Catalogue of Microorganisms (GCM) 10K type strain sequencing project: providing services to taxonomists for standard genome sequencing and annotation.</title>
        <authorList>
            <consortium name="The Broad Institute Genomics Platform"/>
            <consortium name="The Broad Institute Genome Sequencing Center for Infectious Disease"/>
            <person name="Wu L."/>
            <person name="Ma J."/>
        </authorList>
    </citation>
    <scope>NUCLEOTIDE SEQUENCE [LARGE SCALE GENOMIC DNA]</scope>
    <source>
        <strain evidence="5">CECT 8289</strain>
    </source>
</reference>
<accession>A0ABV8QNE7</accession>
<evidence type="ECO:0000256" key="1">
    <source>
        <dbReference type="ARBA" id="ARBA00022679"/>
    </source>
</evidence>
<dbReference type="InterPro" id="IPR003859">
    <property type="entry name" value="Galactosyl_T"/>
</dbReference>
<dbReference type="GO" id="GO:0016757">
    <property type="term" value="F:glycosyltransferase activity"/>
    <property type="evidence" value="ECO:0007669"/>
    <property type="project" value="UniProtKB-KW"/>
</dbReference>